<accession>A0A367KCU7</accession>
<evidence type="ECO:0000256" key="1">
    <source>
        <dbReference type="ARBA" id="ARBA00004123"/>
    </source>
</evidence>
<dbReference type="PROSITE" id="PS00036">
    <property type="entry name" value="BZIP_BASIC"/>
    <property type="match status" value="1"/>
</dbReference>
<dbReference type="InterPro" id="IPR050936">
    <property type="entry name" value="AP-1-like"/>
</dbReference>
<dbReference type="AlphaFoldDB" id="A0A367KCU7"/>
<dbReference type="InterPro" id="IPR004827">
    <property type="entry name" value="bZIP"/>
</dbReference>
<dbReference type="Proteomes" id="UP000253551">
    <property type="component" value="Unassembled WGS sequence"/>
</dbReference>
<keyword evidence="7" id="KW-1185">Reference proteome</keyword>
<dbReference type="SMART" id="SM00338">
    <property type="entry name" value="BRLZ"/>
    <property type="match status" value="1"/>
</dbReference>
<reference evidence="6 7" key="1">
    <citation type="journal article" date="2018" name="G3 (Bethesda)">
        <title>Phylogenetic and Phylogenomic Definition of Rhizopus Species.</title>
        <authorList>
            <person name="Gryganskyi A.P."/>
            <person name="Golan J."/>
            <person name="Dolatabadi S."/>
            <person name="Mondo S."/>
            <person name="Robb S."/>
            <person name="Idnurm A."/>
            <person name="Muszewska A."/>
            <person name="Steczkiewicz K."/>
            <person name="Masonjones S."/>
            <person name="Liao H.L."/>
            <person name="Gajdeczka M.T."/>
            <person name="Anike F."/>
            <person name="Vuek A."/>
            <person name="Anishchenko I.M."/>
            <person name="Voigt K."/>
            <person name="de Hoog G.S."/>
            <person name="Smith M.E."/>
            <person name="Heitman J."/>
            <person name="Vilgalys R."/>
            <person name="Stajich J.E."/>
        </authorList>
    </citation>
    <scope>NUCLEOTIDE SEQUENCE [LARGE SCALE GENOMIC DNA]</scope>
    <source>
        <strain evidence="6 7">LSU 92-RS-03</strain>
    </source>
</reference>
<dbReference type="GO" id="GO:0001228">
    <property type="term" value="F:DNA-binding transcription activator activity, RNA polymerase II-specific"/>
    <property type="evidence" value="ECO:0007669"/>
    <property type="project" value="TreeGrafter"/>
</dbReference>
<keyword evidence="3" id="KW-0175">Coiled coil</keyword>
<dbReference type="STRING" id="4846.A0A367KCU7"/>
<gene>
    <name evidence="6" type="ORF">CU098_009370</name>
</gene>
<feature type="region of interest" description="Disordered" evidence="4">
    <location>
        <begin position="295"/>
        <end position="328"/>
    </location>
</feature>
<evidence type="ECO:0000256" key="2">
    <source>
        <dbReference type="ARBA" id="ARBA00023242"/>
    </source>
</evidence>
<dbReference type="PANTHER" id="PTHR40621:SF10">
    <property type="entry name" value="BZIP DOMAIN-CONTAINING PROTEIN"/>
    <property type="match status" value="1"/>
</dbReference>
<feature type="compositionally biased region" description="Basic and acidic residues" evidence="4">
    <location>
        <begin position="305"/>
        <end position="321"/>
    </location>
</feature>
<dbReference type="OrthoDB" id="5571888at2759"/>
<evidence type="ECO:0000313" key="6">
    <source>
        <dbReference type="EMBL" id="RCI00063.1"/>
    </source>
</evidence>
<organism evidence="6 7">
    <name type="scientific">Rhizopus stolonifer</name>
    <name type="common">Rhizopus nigricans</name>
    <dbReference type="NCBI Taxonomy" id="4846"/>
    <lineage>
        <taxon>Eukaryota</taxon>
        <taxon>Fungi</taxon>
        <taxon>Fungi incertae sedis</taxon>
        <taxon>Mucoromycota</taxon>
        <taxon>Mucoromycotina</taxon>
        <taxon>Mucoromycetes</taxon>
        <taxon>Mucorales</taxon>
        <taxon>Mucorineae</taxon>
        <taxon>Rhizopodaceae</taxon>
        <taxon>Rhizopus</taxon>
    </lineage>
</organism>
<protein>
    <recommendedName>
        <fullName evidence="5">BZIP domain-containing protein</fullName>
    </recommendedName>
</protein>
<name>A0A367KCU7_RHIST</name>
<feature type="compositionally biased region" description="Low complexity" evidence="4">
    <location>
        <begin position="174"/>
        <end position="191"/>
    </location>
</feature>
<feature type="coiled-coil region" evidence="3">
    <location>
        <begin position="125"/>
        <end position="159"/>
    </location>
</feature>
<evidence type="ECO:0000313" key="7">
    <source>
        <dbReference type="Proteomes" id="UP000253551"/>
    </source>
</evidence>
<dbReference type="InterPro" id="IPR046347">
    <property type="entry name" value="bZIP_sf"/>
</dbReference>
<evidence type="ECO:0000259" key="5">
    <source>
        <dbReference type="PROSITE" id="PS50217"/>
    </source>
</evidence>
<feature type="domain" description="BZIP" evidence="5">
    <location>
        <begin position="100"/>
        <end position="163"/>
    </location>
</feature>
<dbReference type="CDD" id="cd14810">
    <property type="entry name" value="bZIP_u1"/>
    <property type="match status" value="1"/>
</dbReference>
<feature type="region of interest" description="Disordered" evidence="4">
    <location>
        <begin position="162"/>
        <end position="192"/>
    </location>
</feature>
<keyword evidence="2" id="KW-0539">Nucleus</keyword>
<sequence length="449" mass="52100">MDNNRMNMEWLNEDDTMMSTLLGLNTMPQAFTSKEEPENKLMFVQDPSALPANAKQQKKIRFKEPIFMKEMAQPSQRKKKAEVSSDSEDDLPSAEQLKTMTTKERRQFRNRISARNFRVRRKEYIVQLEQRLDEKENTISELKRENEKLRKANKALVDQMISQPPLVPSPPQVYPSEEFVSSSSSEGQSSPEPFPFPLDNLYNFSLFDQPDQPTFNPDTFNTDSFNSFFLNHAALPDLDFHRVLSEKMGTETIEEGQETLADHPLLGAALMSIVLRHTMSLEYVVSVAKQFTKEEKQEVEDREEVEEKQAEETKNQKKIETETGTETGRLPATKDEIYEYIFNHCFGWYAFARAKGKSHSAIMDRIEKILEEDSSCSKYFYKKIRPGQEMPKLREHNPRKTLTTYCKVAATLLKNPKRMMNVGRVLKDKIEFPQIHKLTKPEGDLRIST</sequence>
<feature type="region of interest" description="Disordered" evidence="4">
    <location>
        <begin position="70"/>
        <end position="104"/>
    </location>
</feature>
<dbReference type="GO" id="GO:0090575">
    <property type="term" value="C:RNA polymerase II transcription regulator complex"/>
    <property type="evidence" value="ECO:0007669"/>
    <property type="project" value="TreeGrafter"/>
</dbReference>
<dbReference type="GO" id="GO:0000976">
    <property type="term" value="F:transcription cis-regulatory region binding"/>
    <property type="evidence" value="ECO:0007669"/>
    <property type="project" value="InterPro"/>
</dbReference>
<dbReference type="EMBL" id="PJQM01001882">
    <property type="protein sequence ID" value="RCI00063.1"/>
    <property type="molecule type" value="Genomic_DNA"/>
</dbReference>
<dbReference type="PANTHER" id="PTHR40621">
    <property type="entry name" value="TRANSCRIPTION FACTOR KAPC-RELATED"/>
    <property type="match status" value="1"/>
</dbReference>
<proteinExistence type="predicted"/>
<comment type="subcellular location">
    <subcellularLocation>
        <location evidence="1">Nucleus</location>
    </subcellularLocation>
</comment>
<evidence type="ECO:0000256" key="3">
    <source>
        <dbReference type="SAM" id="Coils"/>
    </source>
</evidence>
<dbReference type="PROSITE" id="PS50217">
    <property type="entry name" value="BZIP"/>
    <property type="match status" value="1"/>
</dbReference>
<comment type="caution">
    <text evidence="6">The sequence shown here is derived from an EMBL/GenBank/DDBJ whole genome shotgun (WGS) entry which is preliminary data.</text>
</comment>
<evidence type="ECO:0000256" key="4">
    <source>
        <dbReference type="SAM" id="MobiDB-lite"/>
    </source>
</evidence>
<dbReference type="Pfam" id="PF00170">
    <property type="entry name" value="bZIP_1"/>
    <property type="match status" value="1"/>
</dbReference>
<dbReference type="Gene3D" id="1.20.5.170">
    <property type="match status" value="1"/>
</dbReference>
<dbReference type="SUPFAM" id="SSF57959">
    <property type="entry name" value="Leucine zipper domain"/>
    <property type="match status" value="1"/>
</dbReference>